<evidence type="ECO:0000313" key="1">
    <source>
        <dbReference type="EMBL" id="TQF17442.1"/>
    </source>
</evidence>
<evidence type="ECO:0000313" key="2">
    <source>
        <dbReference type="Proteomes" id="UP000315369"/>
    </source>
</evidence>
<sequence length="116" mass="11899">MFQVLAGILAAAGVAGSNPVSEAAPDASADAELARACTTLTAPGGRKASVCKTWTATGGGYYKGTWSTSSHGSGVKLQFYADGWVVNAAWNGSYSGVARFHLRLCNTSSGQCSAWF</sequence>
<dbReference type="EMBL" id="VIFM01000007">
    <property type="protein sequence ID" value="TQF17442.1"/>
    <property type="molecule type" value="Genomic_DNA"/>
</dbReference>
<comment type="caution">
    <text evidence="1">The sequence shown here is derived from an EMBL/GenBank/DDBJ whole genome shotgun (WGS) entry which is preliminary data.</text>
</comment>
<dbReference type="Proteomes" id="UP000315369">
    <property type="component" value="Unassembled WGS sequence"/>
</dbReference>
<organism evidence="1 2">
    <name type="scientific">Myxococcus llanfairpwllgwyngyllgogerychwyrndrobwllllantysiliogogogochensis</name>
    <dbReference type="NCBI Taxonomy" id="2590453"/>
    <lineage>
        <taxon>Bacteria</taxon>
        <taxon>Pseudomonadati</taxon>
        <taxon>Myxococcota</taxon>
        <taxon>Myxococcia</taxon>
        <taxon>Myxococcales</taxon>
        <taxon>Cystobacterineae</taxon>
        <taxon>Myxococcaceae</taxon>
        <taxon>Myxococcus</taxon>
    </lineage>
</organism>
<dbReference type="AlphaFoldDB" id="A0A540X890"/>
<name>A0A540X890_9BACT</name>
<proteinExistence type="predicted"/>
<reference evidence="1 2" key="1">
    <citation type="submission" date="2019-06" db="EMBL/GenBank/DDBJ databases">
        <authorList>
            <person name="Livingstone P."/>
            <person name="Whitworth D."/>
        </authorList>
    </citation>
    <scope>NUCLEOTIDE SEQUENCE [LARGE SCALE GENOMIC DNA]</scope>
    <source>
        <strain evidence="1 2">AM401</strain>
    </source>
</reference>
<gene>
    <name evidence="1" type="ORF">FJV41_03095</name>
</gene>
<protein>
    <submittedName>
        <fullName evidence="1">Uncharacterized protein</fullName>
    </submittedName>
</protein>
<keyword evidence="2" id="KW-1185">Reference proteome</keyword>
<accession>A0A540X890</accession>
<dbReference type="RefSeq" id="WP_141640884.1">
    <property type="nucleotide sequence ID" value="NZ_VIFM01000007.1"/>
</dbReference>
<dbReference type="OrthoDB" id="3699059at2"/>